<sequence>MDTTELRNAVLIYVAPDDHKAAVIGDSGIDEAAKEGFWDSVLEDMFFHFKNGSICEGICQGVGKVGELIKVRYPILENDVNELCDDVVLDEE</sequence>
<feature type="domain" description="TPM" evidence="1">
    <location>
        <begin position="4"/>
        <end position="66"/>
    </location>
</feature>
<reference evidence="2" key="1">
    <citation type="submission" date="2019-08" db="EMBL/GenBank/DDBJ databases">
        <authorList>
            <person name="Kucharzyk K."/>
            <person name="Murdoch R.W."/>
            <person name="Higgins S."/>
            <person name="Loffler F."/>
        </authorList>
    </citation>
    <scope>NUCLEOTIDE SEQUENCE</scope>
</reference>
<evidence type="ECO:0000313" key="2">
    <source>
        <dbReference type="EMBL" id="MPM42942.1"/>
    </source>
</evidence>
<gene>
    <name evidence="2" type="ORF">SDC9_89614</name>
</gene>
<comment type="caution">
    <text evidence="2">The sequence shown here is derived from an EMBL/GenBank/DDBJ whole genome shotgun (WGS) entry which is preliminary data.</text>
</comment>
<proteinExistence type="predicted"/>
<dbReference type="Gene3D" id="3.10.310.50">
    <property type="match status" value="1"/>
</dbReference>
<dbReference type="InterPro" id="IPR007621">
    <property type="entry name" value="TPM_dom"/>
</dbReference>
<accession>A0A644ZQ15</accession>
<dbReference type="Pfam" id="PF04536">
    <property type="entry name" value="TPM_phosphatase"/>
    <property type="match status" value="1"/>
</dbReference>
<dbReference type="AlphaFoldDB" id="A0A644ZQ15"/>
<dbReference type="EMBL" id="VSSQ01009917">
    <property type="protein sequence ID" value="MPM42942.1"/>
    <property type="molecule type" value="Genomic_DNA"/>
</dbReference>
<protein>
    <recommendedName>
        <fullName evidence="1">TPM domain-containing protein</fullName>
    </recommendedName>
</protein>
<name>A0A644ZQ15_9ZZZZ</name>
<organism evidence="2">
    <name type="scientific">bioreactor metagenome</name>
    <dbReference type="NCBI Taxonomy" id="1076179"/>
    <lineage>
        <taxon>unclassified sequences</taxon>
        <taxon>metagenomes</taxon>
        <taxon>ecological metagenomes</taxon>
    </lineage>
</organism>
<evidence type="ECO:0000259" key="1">
    <source>
        <dbReference type="Pfam" id="PF04536"/>
    </source>
</evidence>